<dbReference type="AlphaFoldDB" id="A0A562JTD6"/>
<protein>
    <submittedName>
        <fullName evidence="1">Uncharacterized protein</fullName>
    </submittedName>
</protein>
<name>A0A562JTD6_9BACI</name>
<reference evidence="1 2" key="1">
    <citation type="journal article" date="2015" name="Stand. Genomic Sci.">
        <title>Genomic Encyclopedia of Bacterial and Archaeal Type Strains, Phase III: the genomes of soil and plant-associated and newly described type strains.</title>
        <authorList>
            <person name="Whitman W.B."/>
            <person name="Woyke T."/>
            <person name="Klenk H.P."/>
            <person name="Zhou Y."/>
            <person name="Lilburn T.G."/>
            <person name="Beck B.J."/>
            <person name="De Vos P."/>
            <person name="Vandamme P."/>
            <person name="Eisen J.A."/>
            <person name="Garrity G."/>
            <person name="Hugenholtz P."/>
            <person name="Kyrpides N.C."/>
        </authorList>
    </citation>
    <scope>NUCLEOTIDE SEQUENCE [LARGE SCALE GENOMIC DNA]</scope>
    <source>
        <strain evidence="1 2">CGMCC 1.10115</strain>
    </source>
</reference>
<keyword evidence="2" id="KW-1185">Reference proteome</keyword>
<accession>A0A562JTD6</accession>
<comment type="caution">
    <text evidence="1">The sequence shown here is derived from an EMBL/GenBank/DDBJ whole genome shotgun (WGS) entry which is preliminary data.</text>
</comment>
<sequence>MEKRKDIACTDEKDILHHLMEQQIAYICVDEEEERMKEETENKY</sequence>
<dbReference type="RefSeq" id="WP_277875331.1">
    <property type="nucleotide sequence ID" value="NZ_CBCSDC010000017.1"/>
</dbReference>
<organism evidence="1 2">
    <name type="scientific">Cytobacillus oceanisediminis</name>
    <dbReference type="NCBI Taxonomy" id="665099"/>
    <lineage>
        <taxon>Bacteria</taxon>
        <taxon>Bacillati</taxon>
        <taxon>Bacillota</taxon>
        <taxon>Bacilli</taxon>
        <taxon>Bacillales</taxon>
        <taxon>Bacillaceae</taxon>
        <taxon>Cytobacillus</taxon>
    </lineage>
</organism>
<proteinExistence type="predicted"/>
<dbReference type="Proteomes" id="UP000318667">
    <property type="component" value="Unassembled WGS sequence"/>
</dbReference>
<evidence type="ECO:0000313" key="2">
    <source>
        <dbReference type="Proteomes" id="UP000318667"/>
    </source>
</evidence>
<gene>
    <name evidence="1" type="ORF">IQ19_02470</name>
</gene>
<dbReference type="EMBL" id="VLKI01000006">
    <property type="protein sequence ID" value="TWH86449.1"/>
    <property type="molecule type" value="Genomic_DNA"/>
</dbReference>
<dbReference type="GeneID" id="79719319"/>
<evidence type="ECO:0000313" key="1">
    <source>
        <dbReference type="EMBL" id="TWH86449.1"/>
    </source>
</evidence>